<keyword evidence="5" id="KW-0539">Nucleus</keyword>
<evidence type="ECO:0000256" key="2">
    <source>
        <dbReference type="ARBA" id="ARBA00022723"/>
    </source>
</evidence>
<protein>
    <recommendedName>
        <fullName evidence="9">DUF659 domain-containing protein</fullName>
    </recommendedName>
</protein>
<dbReference type="EMBL" id="CAJNOQ010027049">
    <property type="protein sequence ID" value="CAF1550484.1"/>
    <property type="molecule type" value="Genomic_DNA"/>
</dbReference>
<dbReference type="SUPFAM" id="SSF53098">
    <property type="entry name" value="Ribonuclease H-like"/>
    <property type="match status" value="1"/>
</dbReference>
<gene>
    <name evidence="6" type="ORF">GPM918_LOCUS39177</name>
    <name evidence="7" type="ORF">SRO942_LOCUS40035</name>
</gene>
<evidence type="ECO:0000313" key="6">
    <source>
        <dbReference type="EMBL" id="CAF1550484.1"/>
    </source>
</evidence>
<evidence type="ECO:0000313" key="7">
    <source>
        <dbReference type="EMBL" id="CAF4411514.1"/>
    </source>
</evidence>
<dbReference type="Proteomes" id="UP000681722">
    <property type="component" value="Unassembled WGS sequence"/>
</dbReference>
<accession>A0A815WW04</accession>
<name>A0A815WW04_9BILA</name>
<evidence type="ECO:0008006" key="9">
    <source>
        <dbReference type="Google" id="ProtNLM"/>
    </source>
</evidence>
<evidence type="ECO:0000256" key="3">
    <source>
        <dbReference type="ARBA" id="ARBA00022771"/>
    </source>
</evidence>
<evidence type="ECO:0000313" key="8">
    <source>
        <dbReference type="Proteomes" id="UP000663829"/>
    </source>
</evidence>
<organism evidence="6 8">
    <name type="scientific">Didymodactylos carnosus</name>
    <dbReference type="NCBI Taxonomy" id="1234261"/>
    <lineage>
        <taxon>Eukaryota</taxon>
        <taxon>Metazoa</taxon>
        <taxon>Spiralia</taxon>
        <taxon>Gnathifera</taxon>
        <taxon>Rotifera</taxon>
        <taxon>Eurotatoria</taxon>
        <taxon>Bdelloidea</taxon>
        <taxon>Philodinida</taxon>
        <taxon>Philodinidae</taxon>
        <taxon>Didymodactylos</taxon>
    </lineage>
</organism>
<dbReference type="PANTHER" id="PTHR46481:SF10">
    <property type="entry name" value="ZINC FINGER BED DOMAIN-CONTAINING PROTEIN 39"/>
    <property type="match status" value="1"/>
</dbReference>
<evidence type="ECO:0000256" key="4">
    <source>
        <dbReference type="ARBA" id="ARBA00022833"/>
    </source>
</evidence>
<sequence>MAITGHFASDKFEMKSTILKFLIFDSRHFSSNIGQELEKQVRELNIFDKITAIMCDGVANLKAAFRKFSRNNIEHIHCLAHKIHLILCNGLGLWVAPKIVINDVDIEEQEKNGSYKIISRIDQG</sequence>
<keyword evidence="2" id="KW-0479">Metal-binding</keyword>
<dbReference type="GO" id="GO:0008270">
    <property type="term" value="F:zinc ion binding"/>
    <property type="evidence" value="ECO:0007669"/>
    <property type="project" value="UniProtKB-KW"/>
</dbReference>
<dbReference type="PANTHER" id="PTHR46481">
    <property type="entry name" value="ZINC FINGER BED DOMAIN-CONTAINING PROTEIN 4"/>
    <property type="match status" value="1"/>
</dbReference>
<dbReference type="EMBL" id="CAJOBC010092728">
    <property type="protein sequence ID" value="CAF4411514.1"/>
    <property type="molecule type" value="Genomic_DNA"/>
</dbReference>
<dbReference type="InterPro" id="IPR012337">
    <property type="entry name" value="RNaseH-like_sf"/>
</dbReference>
<proteinExistence type="predicted"/>
<evidence type="ECO:0000256" key="1">
    <source>
        <dbReference type="ARBA" id="ARBA00004123"/>
    </source>
</evidence>
<evidence type="ECO:0000256" key="5">
    <source>
        <dbReference type="ARBA" id="ARBA00023242"/>
    </source>
</evidence>
<comment type="caution">
    <text evidence="6">The sequence shown here is derived from an EMBL/GenBank/DDBJ whole genome shotgun (WGS) entry which is preliminary data.</text>
</comment>
<keyword evidence="3" id="KW-0863">Zinc-finger</keyword>
<dbReference type="Proteomes" id="UP000663829">
    <property type="component" value="Unassembled WGS sequence"/>
</dbReference>
<comment type="subcellular location">
    <subcellularLocation>
        <location evidence="1">Nucleus</location>
    </subcellularLocation>
</comment>
<dbReference type="GO" id="GO:0005634">
    <property type="term" value="C:nucleus"/>
    <property type="evidence" value="ECO:0007669"/>
    <property type="project" value="UniProtKB-SubCell"/>
</dbReference>
<dbReference type="OrthoDB" id="1607513at2759"/>
<dbReference type="AlphaFoldDB" id="A0A815WW04"/>
<keyword evidence="4" id="KW-0862">Zinc</keyword>
<dbReference type="InterPro" id="IPR052035">
    <property type="entry name" value="ZnF_BED_domain_contain"/>
</dbReference>
<reference evidence="6" key="1">
    <citation type="submission" date="2021-02" db="EMBL/GenBank/DDBJ databases">
        <authorList>
            <person name="Nowell W R."/>
        </authorList>
    </citation>
    <scope>NUCLEOTIDE SEQUENCE</scope>
</reference>
<keyword evidence="8" id="KW-1185">Reference proteome</keyword>